<reference evidence="9 11" key="2">
    <citation type="journal article" date="2013" name="Nature">
        <title>Insights into bilaterian evolution from three spiralian genomes.</title>
        <authorList>
            <person name="Simakov O."/>
            <person name="Marletaz F."/>
            <person name="Cho S.J."/>
            <person name="Edsinger-Gonzales E."/>
            <person name="Havlak P."/>
            <person name="Hellsten U."/>
            <person name="Kuo D.H."/>
            <person name="Larsson T."/>
            <person name="Lv J."/>
            <person name="Arendt D."/>
            <person name="Savage R."/>
            <person name="Osoegawa K."/>
            <person name="de Jong P."/>
            <person name="Grimwood J."/>
            <person name="Chapman J.A."/>
            <person name="Shapiro H."/>
            <person name="Aerts A."/>
            <person name="Otillar R.P."/>
            <person name="Terry A.Y."/>
            <person name="Boore J.L."/>
            <person name="Grigoriev I.V."/>
            <person name="Lindberg D.R."/>
            <person name="Seaver E.C."/>
            <person name="Weisblat D.A."/>
            <person name="Putnam N.H."/>
            <person name="Rokhsar D.S."/>
        </authorList>
    </citation>
    <scope>NUCLEOTIDE SEQUENCE</scope>
</reference>
<dbReference type="FunFam" id="2.10.25.10:FF:000012">
    <property type="entry name" value="Delta-like protein"/>
    <property type="match status" value="1"/>
</dbReference>
<feature type="domain" description="EGF-like" evidence="8">
    <location>
        <begin position="18"/>
        <end position="58"/>
    </location>
</feature>
<dbReference type="HOGENOM" id="CLU_1788958_0_0_1"/>
<evidence type="ECO:0000313" key="11">
    <source>
        <dbReference type="Proteomes" id="UP000015101"/>
    </source>
</evidence>
<evidence type="ECO:0000256" key="3">
    <source>
        <dbReference type="ARBA" id="ARBA00022737"/>
    </source>
</evidence>
<dbReference type="PANTHER" id="PTHR24049:SF35">
    <property type="entry name" value="EGF-LIKE DOMAIN-CONTAINING PROTEIN"/>
    <property type="match status" value="1"/>
</dbReference>
<reference evidence="10" key="3">
    <citation type="submission" date="2015-06" db="UniProtKB">
        <authorList>
            <consortium name="EnsemblMetazoa"/>
        </authorList>
    </citation>
    <scope>IDENTIFICATION</scope>
</reference>
<name>T1FUL0_HELRO</name>
<keyword evidence="11" id="KW-1185">Reference proteome</keyword>
<keyword evidence="5" id="KW-0325">Glycoprotein</keyword>
<feature type="signal peptide" evidence="7">
    <location>
        <begin position="1"/>
        <end position="20"/>
    </location>
</feature>
<dbReference type="PROSITE" id="PS00022">
    <property type="entry name" value="EGF_1"/>
    <property type="match status" value="1"/>
</dbReference>
<dbReference type="OrthoDB" id="6229058at2759"/>
<keyword evidence="2 7" id="KW-0732">Signal</keyword>
<proteinExistence type="predicted"/>
<evidence type="ECO:0000256" key="5">
    <source>
        <dbReference type="ARBA" id="ARBA00023180"/>
    </source>
</evidence>
<protein>
    <recommendedName>
        <fullName evidence="8">EGF-like domain-containing protein</fullName>
    </recommendedName>
</protein>
<dbReference type="KEGG" id="hro:HELRODRAFT_193057"/>
<evidence type="ECO:0000256" key="4">
    <source>
        <dbReference type="ARBA" id="ARBA00023157"/>
    </source>
</evidence>
<feature type="disulfide bond" evidence="6">
    <location>
        <begin position="73"/>
        <end position="90"/>
    </location>
</feature>
<dbReference type="SUPFAM" id="SSF57196">
    <property type="entry name" value="EGF/Laminin"/>
    <property type="match status" value="1"/>
</dbReference>
<dbReference type="PROSITE" id="PS01186">
    <property type="entry name" value="EGF_2"/>
    <property type="match status" value="1"/>
</dbReference>
<sequence length="145" mass="16058">MNLPLVLLLSFLSGAPLVVSDCRNHNCQNGGTCVPQDQGFKWDYHCECPAGYKGEQCQWDDTSVCVDNTITPCKNGGICKNGINSGERYCDCPGKNATWFKYGGHYCELIDPCTTCPYGTKICQSIPTQKSGRFCLDNSKREYFA</sequence>
<evidence type="ECO:0000256" key="1">
    <source>
        <dbReference type="ARBA" id="ARBA00022536"/>
    </source>
</evidence>
<evidence type="ECO:0000256" key="7">
    <source>
        <dbReference type="SAM" id="SignalP"/>
    </source>
</evidence>
<dbReference type="PROSITE" id="PS50026">
    <property type="entry name" value="EGF_3"/>
    <property type="match status" value="2"/>
</dbReference>
<dbReference type="InParanoid" id="T1FUL0"/>
<dbReference type="Pfam" id="PF00008">
    <property type="entry name" value="EGF"/>
    <property type="match status" value="1"/>
</dbReference>
<keyword evidence="1 6" id="KW-0245">EGF-like domain</keyword>
<gene>
    <name evidence="10" type="primary">20212506</name>
    <name evidence="9" type="ORF">HELRODRAFT_193057</name>
</gene>
<dbReference type="EMBL" id="KB097182">
    <property type="protein sequence ID" value="ESN98357.1"/>
    <property type="molecule type" value="Genomic_DNA"/>
</dbReference>
<dbReference type="EMBL" id="AMQM01005976">
    <property type="status" value="NOT_ANNOTATED_CDS"/>
    <property type="molecule type" value="Genomic_DNA"/>
</dbReference>
<dbReference type="SMART" id="SM00181">
    <property type="entry name" value="EGF"/>
    <property type="match status" value="2"/>
</dbReference>
<dbReference type="InterPro" id="IPR000742">
    <property type="entry name" value="EGF"/>
</dbReference>
<dbReference type="InterPro" id="IPR051022">
    <property type="entry name" value="Notch_Cell-Fate_Det"/>
</dbReference>
<dbReference type="Proteomes" id="UP000015101">
    <property type="component" value="Unassembled WGS sequence"/>
</dbReference>
<dbReference type="CDD" id="cd00054">
    <property type="entry name" value="EGF_CA"/>
    <property type="match status" value="1"/>
</dbReference>
<dbReference type="PANTHER" id="PTHR24049">
    <property type="entry name" value="CRUMBS FAMILY MEMBER"/>
    <property type="match status" value="1"/>
</dbReference>
<feature type="chain" id="PRO_5010981051" description="EGF-like domain-containing protein" evidence="7">
    <location>
        <begin position="21"/>
        <end position="145"/>
    </location>
</feature>
<dbReference type="EnsemblMetazoa" id="HelroT193057">
    <property type="protein sequence ID" value="HelroP193057"/>
    <property type="gene ID" value="HelroG193057"/>
</dbReference>
<evidence type="ECO:0000256" key="6">
    <source>
        <dbReference type="PROSITE-ProRule" id="PRU00076"/>
    </source>
</evidence>
<keyword evidence="3" id="KW-0677">Repeat</keyword>
<organism evidence="10 11">
    <name type="scientific">Helobdella robusta</name>
    <name type="common">Californian leech</name>
    <dbReference type="NCBI Taxonomy" id="6412"/>
    <lineage>
        <taxon>Eukaryota</taxon>
        <taxon>Metazoa</taxon>
        <taxon>Spiralia</taxon>
        <taxon>Lophotrochozoa</taxon>
        <taxon>Annelida</taxon>
        <taxon>Clitellata</taxon>
        <taxon>Hirudinea</taxon>
        <taxon>Rhynchobdellida</taxon>
        <taxon>Glossiphoniidae</taxon>
        <taxon>Helobdella</taxon>
    </lineage>
</organism>
<keyword evidence="4 6" id="KW-1015">Disulfide bond</keyword>
<evidence type="ECO:0000259" key="8">
    <source>
        <dbReference type="PROSITE" id="PS50026"/>
    </source>
</evidence>
<dbReference type="CTD" id="20212506"/>
<evidence type="ECO:0000313" key="9">
    <source>
        <dbReference type="EMBL" id="ESN98357.1"/>
    </source>
</evidence>
<accession>T1FUL0</accession>
<dbReference type="AlphaFoldDB" id="T1FUL0"/>
<evidence type="ECO:0000313" key="10">
    <source>
        <dbReference type="EnsemblMetazoa" id="HelroP193057"/>
    </source>
</evidence>
<dbReference type="Gene3D" id="2.10.25.10">
    <property type="entry name" value="Laminin"/>
    <property type="match status" value="1"/>
</dbReference>
<dbReference type="GeneID" id="20212506"/>
<reference evidence="11" key="1">
    <citation type="submission" date="2012-12" db="EMBL/GenBank/DDBJ databases">
        <authorList>
            <person name="Hellsten U."/>
            <person name="Grimwood J."/>
            <person name="Chapman J.A."/>
            <person name="Shapiro H."/>
            <person name="Aerts A."/>
            <person name="Otillar R.P."/>
            <person name="Terry A.Y."/>
            <person name="Boore J.L."/>
            <person name="Simakov O."/>
            <person name="Marletaz F."/>
            <person name="Cho S.-J."/>
            <person name="Edsinger-Gonzales E."/>
            <person name="Havlak P."/>
            <person name="Kuo D.-H."/>
            <person name="Larsson T."/>
            <person name="Lv J."/>
            <person name="Arendt D."/>
            <person name="Savage R."/>
            <person name="Osoegawa K."/>
            <person name="de Jong P."/>
            <person name="Lindberg D.R."/>
            <person name="Seaver E.C."/>
            <person name="Weisblat D.A."/>
            <person name="Putnam N.H."/>
            <person name="Grigoriev I.V."/>
            <person name="Rokhsar D.S."/>
        </authorList>
    </citation>
    <scope>NUCLEOTIDE SEQUENCE</scope>
</reference>
<dbReference type="RefSeq" id="XP_009023685.1">
    <property type="nucleotide sequence ID" value="XM_009025437.1"/>
</dbReference>
<evidence type="ECO:0000256" key="2">
    <source>
        <dbReference type="ARBA" id="ARBA00022729"/>
    </source>
</evidence>
<comment type="caution">
    <text evidence="6">Lacks conserved residue(s) required for the propagation of feature annotation.</text>
</comment>
<feature type="disulfide bond" evidence="6">
    <location>
        <begin position="48"/>
        <end position="57"/>
    </location>
</feature>
<feature type="domain" description="EGF-like" evidence="8">
    <location>
        <begin position="61"/>
        <end position="108"/>
    </location>
</feature>